<sequence length="289" mass="31883">MGNRNEEDYNFVFKVVLIGESGVGKTNLLSRFTRNEFSHDSRTTIGVEFSTRTVMLGTAAVKAQIWDTAGLERYRAITSAYYRGAVGALLVFDLTKHQTYAVVERWLKELYDHAEATIIVMLVGNKSDLSQAREVPTDEARMFAENNGLLFLETSALDSTNVELAFETVLKGRAPAIRQAPHPIREPSVDSRSSPRCPSRGRTAPGPMPSPWAVSRALVRRGPVASASDLPPLALWCPPFPPQIQELSLPCGSRCQSGRSLFTAPQSSKVFMRRPSSPHISIISHLLTE</sequence>
<proteinExistence type="inferred from homology"/>
<dbReference type="GO" id="GO:0005525">
    <property type="term" value="F:GTP binding"/>
    <property type="evidence" value="ECO:0007669"/>
    <property type="project" value="UniProtKB-KW"/>
</dbReference>
<keyword evidence="6" id="KW-0636">Prenylation</keyword>
<reference evidence="14" key="1">
    <citation type="submission" date="2025-08" db="UniProtKB">
        <authorList>
            <consortium name="RefSeq"/>
        </authorList>
    </citation>
    <scope>IDENTIFICATION</scope>
    <source>
        <tissue evidence="14">Epidermis and Blubber</tissue>
    </source>
</reference>
<evidence type="ECO:0000256" key="4">
    <source>
        <dbReference type="ARBA" id="ARBA00023136"/>
    </source>
</evidence>
<dbReference type="InterPro" id="IPR001806">
    <property type="entry name" value="Small_GTPase"/>
</dbReference>
<dbReference type="CTD" id="57111"/>
<evidence type="ECO:0000256" key="2">
    <source>
        <dbReference type="ARBA" id="ARBA00022741"/>
    </source>
</evidence>
<evidence type="ECO:0000313" key="14">
    <source>
        <dbReference type="RefSeq" id="XP_036693182.1"/>
    </source>
</evidence>
<dbReference type="FunFam" id="3.40.50.300:FF:000067">
    <property type="entry name" value="ras-related protein RABA1f"/>
    <property type="match status" value="1"/>
</dbReference>
<dbReference type="SUPFAM" id="SSF52540">
    <property type="entry name" value="P-loop containing nucleoside triphosphate hydrolases"/>
    <property type="match status" value="1"/>
</dbReference>
<dbReference type="InterPro" id="IPR005225">
    <property type="entry name" value="Small_GTP-bd"/>
</dbReference>
<dbReference type="GO" id="GO:0031260">
    <property type="term" value="C:pseudopodium membrane"/>
    <property type="evidence" value="ECO:0007669"/>
    <property type="project" value="UniProtKB-SubCell"/>
</dbReference>
<evidence type="ECO:0000256" key="11">
    <source>
        <dbReference type="ARBA" id="ARBA00064728"/>
    </source>
</evidence>
<dbReference type="AlphaFoldDB" id="A0A8B8W7U7"/>
<dbReference type="PROSITE" id="PS51419">
    <property type="entry name" value="RAB"/>
    <property type="match status" value="1"/>
</dbReference>
<dbReference type="SMART" id="SM00174">
    <property type="entry name" value="RHO"/>
    <property type="match status" value="1"/>
</dbReference>
<evidence type="ECO:0000256" key="9">
    <source>
        <dbReference type="ARBA" id="ARBA00039508"/>
    </source>
</evidence>
<name>A0A8B8W7U7_BALMU</name>
<evidence type="ECO:0000256" key="3">
    <source>
        <dbReference type="ARBA" id="ARBA00023134"/>
    </source>
</evidence>
<dbReference type="Pfam" id="PF00071">
    <property type="entry name" value="Ras"/>
    <property type="match status" value="1"/>
</dbReference>
<dbReference type="PRINTS" id="PR00449">
    <property type="entry name" value="RASTRNSFRMNG"/>
</dbReference>
<keyword evidence="5" id="KW-0449">Lipoprotein</keyword>
<evidence type="ECO:0000256" key="5">
    <source>
        <dbReference type="ARBA" id="ARBA00023288"/>
    </source>
</evidence>
<dbReference type="PANTHER" id="PTHR47979">
    <property type="entry name" value="DRAB11-RELATED"/>
    <property type="match status" value="1"/>
</dbReference>
<keyword evidence="3" id="KW-0342">GTP-binding</keyword>
<dbReference type="NCBIfam" id="TIGR00231">
    <property type="entry name" value="small_GTP"/>
    <property type="match status" value="1"/>
</dbReference>
<keyword evidence="2" id="KW-0547">Nucleotide-binding</keyword>
<evidence type="ECO:0000256" key="7">
    <source>
        <dbReference type="ARBA" id="ARBA00037836"/>
    </source>
</evidence>
<comment type="function">
    <text evidence="10">The small GTPases Rab are key regulators of intracellular membrane trafficking, from the formation of transport vesicles to their fusion with membranes. Rabs cycle between an inactive GDP-bound form and an active GTP-bound form that is able to recruit to membranes different set of downstream effectors directly responsible for vesicle formation, movement, tethering and fusion. RAB25 regulates epithelial cell differentiation, proliferation and survival, thereby playing key roles in tumorigenesis. Promotes invasive migration of cells in which it functions to localize and maintain integrin alpha-V/beta-1 at the tips of extending pseudopodia. Involved in the regulation of epithelial morphogenesis through the control of CLDN4 expression and localization at tight junctions. May selectively regulate the apical recycling pathway. Together with MYO5B regulates transcytosis.</text>
</comment>
<dbReference type="SMART" id="SM00175">
    <property type="entry name" value="RAB"/>
    <property type="match status" value="1"/>
</dbReference>
<feature type="compositionally biased region" description="Low complexity" evidence="12">
    <location>
        <begin position="190"/>
        <end position="200"/>
    </location>
</feature>
<dbReference type="GO" id="GO:0012505">
    <property type="term" value="C:endomembrane system"/>
    <property type="evidence" value="ECO:0007669"/>
    <property type="project" value="UniProtKB-SubCell"/>
</dbReference>
<evidence type="ECO:0000256" key="6">
    <source>
        <dbReference type="ARBA" id="ARBA00023289"/>
    </source>
</evidence>
<dbReference type="SMART" id="SM00173">
    <property type="entry name" value="RAS"/>
    <property type="match status" value="1"/>
</dbReference>
<evidence type="ECO:0000256" key="10">
    <source>
        <dbReference type="ARBA" id="ARBA00055320"/>
    </source>
</evidence>
<keyword evidence="4" id="KW-0472">Membrane</keyword>
<evidence type="ECO:0000256" key="8">
    <source>
        <dbReference type="ARBA" id="ARBA00037868"/>
    </source>
</evidence>
<comment type="similarity">
    <text evidence="1">Belongs to the small GTPase superfamily. Rab family.</text>
</comment>
<dbReference type="GO" id="GO:0003924">
    <property type="term" value="F:GTPase activity"/>
    <property type="evidence" value="ECO:0007669"/>
    <property type="project" value="InterPro"/>
</dbReference>
<evidence type="ECO:0000256" key="1">
    <source>
        <dbReference type="ARBA" id="ARBA00006270"/>
    </source>
</evidence>
<dbReference type="SMART" id="SM00176">
    <property type="entry name" value="RAN"/>
    <property type="match status" value="1"/>
</dbReference>
<gene>
    <name evidence="14" type="primary">RAB25</name>
</gene>
<dbReference type="Proteomes" id="UP000694857">
    <property type="component" value="Chromosome 1"/>
</dbReference>
<protein>
    <recommendedName>
        <fullName evidence="9">Ras-related protein Rab-25</fullName>
    </recommendedName>
</protein>
<comment type="subcellular location">
    <subcellularLocation>
        <location evidence="7">Cell projection</location>
        <location evidence="7">Pseudopodium membrane</location>
    </subcellularLocation>
    <subcellularLocation>
        <location evidence="8">Endomembrane system</location>
        <topology evidence="8">Lipid-anchor</topology>
    </subcellularLocation>
</comment>
<organism evidence="13 14">
    <name type="scientific">Balaenoptera musculus</name>
    <name type="common">Blue whale</name>
    <dbReference type="NCBI Taxonomy" id="9771"/>
    <lineage>
        <taxon>Eukaryota</taxon>
        <taxon>Metazoa</taxon>
        <taxon>Chordata</taxon>
        <taxon>Craniata</taxon>
        <taxon>Vertebrata</taxon>
        <taxon>Euteleostomi</taxon>
        <taxon>Mammalia</taxon>
        <taxon>Eutheria</taxon>
        <taxon>Laurasiatheria</taxon>
        <taxon>Artiodactyla</taxon>
        <taxon>Whippomorpha</taxon>
        <taxon>Cetacea</taxon>
        <taxon>Mysticeti</taxon>
        <taxon>Balaenopteridae</taxon>
        <taxon>Balaenoptera</taxon>
    </lineage>
</organism>
<comment type="subunit">
    <text evidence="11">Interacts (GTP-bound form) with RAB11FIP1, RAB11FIP2, RAB11FIP3 and RAB11FIP4. Interacts (via the hypervariable C-terminal region) with ITGB1 (via the cytoplasmic region); the interaction is GTP-dependent. Interacts with ITGAV. Associates with the integrin alpha-V/beta-1 heterodimer. Interacts with VPS33B.</text>
</comment>
<evidence type="ECO:0000313" key="13">
    <source>
        <dbReference type="Proteomes" id="UP000694857"/>
    </source>
</evidence>
<feature type="region of interest" description="Disordered" evidence="12">
    <location>
        <begin position="178"/>
        <end position="210"/>
    </location>
</feature>
<dbReference type="CDD" id="cd01868">
    <property type="entry name" value="Rab11_like"/>
    <property type="match status" value="1"/>
</dbReference>
<dbReference type="KEGG" id="bmus:118886915"/>
<evidence type="ECO:0000256" key="12">
    <source>
        <dbReference type="SAM" id="MobiDB-lite"/>
    </source>
</evidence>
<keyword evidence="13" id="KW-1185">Reference proteome</keyword>
<accession>A0A8B8W7U7</accession>
<dbReference type="InterPro" id="IPR027417">
    <property type="entry name" value="P-loop_NTPase"/>
</dbReference>
<dbReference type="InterPro" id="IPR050209">
    <property type="entry name" value="Rab_GTPases_membrane_traffic"/>
</dbReference>
<dbReference type="RefSeq" id="XP_036693182.1">
    <property type="nucleotide sequence ID" value="XM_036837287.1"/>
</dbReference>
<dbReference type="PROSITE" id="PS51421">
    <property type="entry name" value="RAS"/>
    <property type="match status" value="1"/>
</dbReference>
<dbReference type="Gene3D" id="3.40.50.300">
    <property type="entry name" value="P-loop containing nucleotide triphosphate hydrolases"/>
    <property type="match status" value="1"/>
</dbReference>
<dbReference type="OrthoDB" id="9989112at2759"/>
<dbReference type="GeneID" id="118886915"/>